<dbReference type="SUPFAM" id="SSF49879">
    <property type="entry name" value="SMAD/FHA domain"/>
    <property type="match status" value="1"/>
</dbReference>
<feature type="compositionally biased region" description="Basic and acidic residues" evidence="2">
    <location>
        <begin position="220"/>
        <end position="229"/>
    </location>
</feature>
<sequence>MNTAEREKPSSYRYAMTNAGTPWIYIVGERLLVALRTPSEPAIVEQLWTLVTSAAATFDDALRVIPNMSGGQPASFVAMERAEGDRTTVKVLVHGEAVVDAHADGSWKRITSGDKDWRRDELSGVEAVAAGGLTGEPGAPVSGVSFPLASGVIVANRIDWTAPGVLAGLDAAQDGAREAAAVPAPAQTPPPAVVSPQSPPHFHPSPAETHTVIRPPAHRVQPEDDPAMRHDGETVLRRDIAPPIRDETVLREAPLIPDDPKTLLYGFRINGGQAYPLDAVHYFGRNPRQPRIPLPDPSRLVPVVSGSKSVSATHLEIKQIGDSIVATDLKSTNGTSVIPPQGHWRRLRQGESVVVVPGTFIDIGDGNVIEILPPWPGV</sequence>
<dbReference type="RefSeq" id="WP_121671474.1">
    <property type="nucleotide sequence ID" value="NZ_BMXM01000002.1"/>
</dbReference>
<dbReference type="AlphaFoldDB" id="A0A3L7A0X0"/>
<dbReference type="InterPro" id="IPR000253">
    <property type="entry name" value="FHA_dom"/>
</dbReference>
<feature type="compositionally biased region" description="Pro residues" evidence="2">
    <location>
        <begin position="186"/>
        <end position="203"/>
    </location>
</feature>
<dbReference type="Pfam" id="PF00498">
    <property type="entry name" value="FHA"/>
    <property type="match status" value="1"/>
</dbReference>
<evidence type="ECO:0000313" key="4">
    <source>
        <dbReference type="EMBL" id="RLP73923.1"/>
    </source>
</evidence>
<organism evidence="4 5">
    <name type="scientific">Mycetocola manganoxydans</name>
    <dbReference type="NCBI Taxonomy" id="699879"/>
    <lineage>
        <taxon>Bacteria</taxon>
        <taxon>Bacillati</taxon>
        <taxon>Actinomycetota</taxon>
        <taxon>Actinomycetes</taxon>
        <taxon>Micrococcales</taxon>
        <taxon>Microbacteriaceae</taxon>
        <taxon>Mycetocola</taxon>
    </lineage>
</organism>
<dbReference type="Proteomes" id="UP000270299">
    <property type="component" value="Unassembled WGS sequence"/>
</dbReference>
<keyword evidence="5" id="KW-1185">Reference proteome</keyword>
<dbReference type="InterPro" id="IPR008984">
    <property type="entry name" value="SMAD_FHA_dom_sf"/>
</dbReference>
<keyword evidence="1" id="KW-0597">Phosphoprotein</keyword>
<name>A0A3L7A0X0_9MICO</name>
<feature type="domain" description="FHA" evidence="3">
    <location>
        <begin position="283"/>
        <end position="364"/>
    </location>
</feature>
<reference evidence="4 5" key="1">
    <citation type="submission" date="2018-10" db="EMBL/GenBank/DDBJ databases">
        <authorList>
            <person name="Li J."/>
        </authorList>
    </citation>
    <scope>NUCLEOTIDE SEQUENCE [LARGE SCALE GENOMIC DNA]</scope>
    <source>
        <strain evidence="4 5">CCTCC AB209002</strain>
    </source>
</reference>
<accession>A0A3L7A0X0</accession>
<evidence type="ECO:0000256" key="2">
    <source>
        <dbReference type="SAM" id="MobiDB-lite"/>
    </source>
</evidence>
<evidence type="ECO:0000313" key="5">
    <source>
        <dbReference type="Proteomes" id="UP000270299"/>
    </source>
</evidence>
<dbReference type="Gene3D" id="2.60.200.20">
    <property type="match status" value="1"/>
</dbReference>
<proteinExistence type="predicted"/>
<comment type="caution">
    <text evidence="4">The sequence shown here is derived from an EMBL/GenBank/DDBJ whole genome shotgun (WGS) entry which is preliminary data.</text>
</comment>
<dbReference type="OrthoDB" id="5485098at2"/>
<evidence type="ECO:0000256" key="1">
    <source>
        <dbReference type="ARBA" id="ARBA00022553"/>
    </source>
</evidence>
<dbReference type="EMBL" id="RCUV01000001">
    <property type="protein sequence ID" value="RLP73923.1"/>
    <property type="molecule type" value="Genomic_DNA"/>
</dbReference>
<evidence type="ECO:0000259" key="3">
    <source>
        <dbReference type="Pfam" id="PF00498"/>
    </source>
</evidence>
<protein>
    <submittedName>
        <fullName evidence="4">FHA domain-containing protein</fullName>
    </submittedName>
</protein>
<feature type="region of interest" description="Disordered" evidence="2">
    <location>
        <begin position="183"/>
        <end position="229"/>
    </location>
</feature>
<gene>
    <name evidence="4" type="ORF">D9V29_01110</name>
</gene>
<dbReference type="CDD" id="cd00060">
    <property type="entry name" value="FHA"/>
    <property type="match status" value="1"/>
</dbReference>